<accession>A0A7Z9E084</accession>
<organism evidence="1 2">
    <name type="scientific">Planktothrix serta PCC 8927</name>
    <dbReference type="NCBI Taxonomy" id="671068"/>
    <lineage>
        <taxon>Bacteria</taxon>
        <taxon>Bacillati</taxon>
        <taxon>Cyanobacteriota</taxon>
        <taxon>Cyanophyceae</taxon>
        <taxon>Oscillatoriophycideae</taxon>
        <taxon>Oscillatoriales</taxon>
        <taxon>Microcoleaceae</taxon>
        <taxon>Planktothrix</taxon>
    </lineage>
</organism>
<dbReference type="RefSeq" id="WP_083623784.1">
    <property type="nucleotide sequence ID" value="NZ_LR734877.1"/>
</dbReference>
<comment type="caution">
    <text evidence="1">The sequence shown here is derived from an EMBL/GenBank/DDBJ whole genome shotgun (WGS) entry which is preliminary data.</text>
</comment>
<evidence type="ECO:0000313" key="1">
    <source>
        <dbReference type="EMBL" id="VXD21446.1"/>
    </source>
</evidence>
<reference evidence="1" key="1">
    <citation type="submission" date="2019-10" db="EMBL/GenBank/DDBJ databases">
        <authorList>
            <consortium name="Genoscope - CEA"/>
            <person name="William W."/>
        </authorList>
    </citation>
    <scope>NUCLEOTIDE SEQUENCE [LARGE SCALE GENOMIC DNA]</scope>
    <source>
        <strain evidence="1">BBR_PRJEB10992</strain>
    </source>
</reference>
<name>A0A7Z9E084_9CYAN</name>
<protein>
    <submittedName>
        <fullName evidence="1">Uncharacterized protein</fullName>
    </submittedName>
</protein>
<keyword evidence="2" id="KW-1185">Reference proteome</keyword>
<dbReference type="EMBL" id="CZCU02000149">
    <property type="protein sequence ID" value="VXD21446.1"/>
    <property type="molecule type" value="Genomic_DNA"/>
</dbReference>
<evidence type="ECO:0000313" key="2">
    <source>
        <dbReference type="Proteomes" id="UP000184550"/>
    </source>
</evidence>
<dbReference type="Proteomes" id="UP000184550">
    <property type="component" value="Unassembled WGS sequence"/>
</dbReference>
<proteinExistence type="predicted"/>
<dbReference type="AlphaFoldDB" id="A0A7Z9E084"/>
<gene>
    <name evidence="1" type="ORF">PL8927_720020</name>
</gene>
<sequence length="88" mass="9850">MSLSRLSHWINLKKNSRKLLLSALGIIALILILQFGNSFRTPTPKKSLSIYQPLTEIPATAQKVTVGVPYYFIPSMLTLGLFFPSPPY</sequence>